<keyword evidence="10 12" id="KW-0456">Lyase</keyword>
<dbReference type="KEGG" id="swf:E3E12_05080"/>
<dbReference type="InterPro" id="IPR040064">
    <property type="entry name" value="MoaA-like"/>
</dbReference>
<protein>
    <recommendedName>
        <fullName evidence="1 12">GTP 3',8-cyclase</fullName>
        <ecNumber evidence="1 12">4.1.99.22</ecNumber>
    </recommendedName>
    <alternativeName>
        <fullName evidence="12">Molybdenum cofactor biosynthesis protein A</fullName>
    </alternativeName>
</protein>
<comment type="similarity">
    <text evidence="12">Belongs to the radical SAM superfamily. MoaA family.</text>
</comment>
<proteinExistence type="inferred from homology"/>
<evidence type="ECO:0000256" key="10">
    <source>
        <dbReference type="ARBA" id="ARBA00023239"/>
    </source>
</evidence>
<dbReference type="Pfam" id="PF06463">
    <property type="entry name" value="Mob_synth_C"/>
    <property type="match status" value="1"/>
</dbReference>
<dbReference type="PANTHER" id="PTHR22960">
    <property type="entry name" value="MOLYBDOPTERIN COFACTOR SYNTHESIS PROTEIN A"/>
    <property type="match status" value="1"/>
</dbReference>
<dbReference type="GO" id="GO:1904047">
    <property type="term" value="F:S-adenosyl-L-methionine binding"/>
    <property type="evidence" value="ECO:0007669"/>
    <property type="project" value="UniProtKB-UniRule"/>
</dbReference>
<dbReference type="GO" id="GO:0051539">
    <property type="term" value="F:4 iron, 4 sulfur cluster binding"/>
    <property type="evidence" value="ECO:0007669"/>
    <property type="project" value="UniProtKB-UniRule"/>
</dbReference>
<comment type="subunit">
    <text evidence="12">Monomer and homodimer.</text>
</comment>
<feature type="binding site" evidence="12">
    <location>
        <position position="73"/>
    </location>
    <ligand>
        <name>GTP</name>
        <dbReference type="ChEBI" id="CHEBI:37565"/>
    </ligand>
</feature>
<evidence type="ECO:0000256" key="4">
    <source>
        <dbReference type="ARBA" id="ARBA00022723"/>
    </source>
</evidence>
<evidence type="ECO:0000256" key="12">
    <source>
        <dbReference type="HAMAP-Rule" id="MF_01225"/>
    </source>
</evidence>
<feature type="binding site" evidence="12">
    <location>
        <position position="128"/>
    </location>
    <ligand>
        <name>S-adenosyl-L-methionine</name>
        <dbReference type="ChEBI" id="CHEBI:59789"/>
    </ligand>
</feature>
<evidence type="ECO:0000256" key="1">
    <source>
        <dbReference type="ARBA" id="ARBA00012167"/>
    </source>
</evidence>
<dbReference type="EC" id="4.1.99.22" evidence="1 12"/>
<dbReference type="InterPro" id="IPR058240">
    <property type="entry name" value="rSAM_sf"/>
</dbReference>
<dbReference type="GO" id="GO:0006777">
    <property type="term" value="P:Mo-molybdopterin cofactor biosynthetic process"/>
    <property type="evidence" value="ECO:0007669"/>
    <property type="project" value="UniProtKB-UniRule"/>
</dbReference>
<dbReference type="SUPFAM" id="SSF102114">
    <property type="entry name" value="Radical SAM enzymes"/>
    <property type="match status" value="1"/>
</dbReference>
<dbReference type="SFLD" id="SFLDG01067">
    <property type="entry name" value="SPASM/twitch_domain_containing"/>
    <property type="match status" value="1"/>
</dbReference>
<keyword evidence="9 12" id="KW-0501">Molybdenum cofactor biosynthesis</keyword>
<evidence type="ECO:0000313" key="14">
    <source>
        <dbReference type="EMBL" id="QDH13666.1"/>
    </source>
</evidence>
<dbReference type="InterPro" id="IPR013483">
    <property type="entry name" value="MoaA"/>
</dbReference>
<dbReference type="PROSITE" id="PS01305">
    <property type="entry name" value="MOAA_NIFB_PQQE"/>
    <property type="match status" value="1"/>
</dbReference>
<feature type="binding site" evidence="12">
    <location>
        <position position="32"/>
    </location>
    <ligand>
        <name>S-adenosyl-L-methionine</name>
        <dbReference type="ChEBI" id="CHEBI:59789"/>
    </ligand>
</feature>
<dbReference type="SFLD" id="SFLDS00029">
    <property type="entry name" value="Radical_SAM"/>
    <property type="match status" value="1"/>
</dbReference>
<dbReference type="UniPathway" id="UPA00344"/>
<comment type="pathway">
    <text evidence="12">Cofactor biosynthesis; molybdopterin biosynthesis.</text>
</comment>
<dbReference type="InterPro" id="IPR007197">
    <property type="entry name" value="rSAM"/>
</dbReference>
<reference evidence="14 15" key="1">
    <citation type="submission" date="2019-03" db="EMBL/GenBank/DDBJ databases">
        <title>The complete genome sequence of Swingsia_sp. F3b2 LMG30590(T).</title>
        <authorList>
            <person name="Chua K.-O."/>
            <person name="Chan K.-G."/>
            <person name="See-Too W.-S."/>
        </authorList>
    </citation>
    <scope>NUCLEOTIDE SEQUENCE [LARGE SCALE GENOMIC DNA]</scope>
    <source>
        <strain evidence="14 15">F3b2</strain>
    </source>
</reference>
<feature type="binding site" evidence="12">
    <location>
        <position position="19"/>
    </location>
    <ligand>
        <name>GTP</name>
        <dbReference type="ChEBI" id="CHEBI:37565"/>
    </ligand>
</feature>
<keyword evidence="15" id="KW-1185">Reference proteome</keyword>
<keyword evidence="4 12" id="KW-0479">Metal-binding</keyword>
<comment type="catalytic activity">
    <reaction evidence="11 12">
        <text>GTP + AH2 + S-adenosyl-L-methionine = (8S)-3',8-cyclo-7,8-dihydroguanosine 5'-triphosphate + 5'-deoxyadenosine + L-methionine + A + H(+)</text>
        <dbReference type="Rhea" id="RHEA:49576"/>
        <dbReference type="ChEBI" id="CHEBI:13193"/>
        <dbReference type="ChEBI" id="CHEBI:15378"/>
        <dbReference type="ChEBI" id="CHEBI:17319"/>
        <dbReference type="ChEBI" id="CHEBI:17499"/>
        <dbReference type="ChEBI" id="CHEBI:37565"/>
        <dbReference type="ChEBI" id="CHEBI:57844"/>
        <dbReference type="ChEBI" id="CHEBI:59789"/>
        <dbReference type="ChEBI" id="CHEBI:131766"/>
        <dbReference type="EC" id="4.1.99.22"/>
    </reaction>
</comment>
<dbReference type="PROSITE" id="PS51918">
    <property type="entry name" value="RADICAL_SAM"/>
    <property type="match status" value="1"/>
</dbReference>
<gene>
    <name evidence="12 14" type="primary">moaA</name>
    <name evidence="14" type="ORF">E3E12_05080</name>
</gene>
<dbReference type="EMBL" id="CP038231">
    <property type="protein sequence ID" value="QDH13666.1"/>
    <property type="molecule type" value="Genomic_DNA"/>
</dbReference>
<feature type="binding site" evidence="12">
    <location>
        <position position="167"/>
    </location>
    <ligand>
        <name>GTP</name>
        <dbReference type="ChEBI" id="CHEBI:37565"/>
    </ligand>
</feature>
<name>A0A4Y6UB30_9PROT</name>
<dbReference type="SFLD" id="SFLDG01386">
    <property type="entry name" value="main_SPASM_domain-containing"/>
    <property type="match status" value="1"/>
</dbReference>
<dbReference type="PANTHER" id="PTHR22960:SF0">
    <property type="entry name" value="MOLYBDENUM COFACTOR BIOSYNTHESIS PROTEIN 1"/>
    <property type="match status" value="1"/>
</dbReference>
<comment type="function">
    <text evidence="12">Catalyzes the cyclization of GTP to (8S)-3',8-cyclo-7,8-dihydroguanosine 5'-triphosphate.</text>
</comment>
<dbReference type="GO" id="GO:0061798">
    <property type="term" value="F:GTP 3',8'-cyclase activity"/>
    <property type="evidence" value="ECO:0007669"/>
    <property type="project" value="UniProtKB-UniRule"/>
</dbReference>
<feature type="binding site" evidence="12">
    <location>
        <position position="201"/>
    </location>
    <ligand>
        <name>S-adenosyl-L-methionine</name>
        <dbReference type="ChEBI" id="CHEBI:59789"/>
    </ligand>
</feature>
<feature type="binding site" evidence="12">
    <location>
        <position position="282"/>
    </location>
    <ligand>
        <name>[4Fe-4S] cluster</name>
        <dbReference type="ChEBI" id="CHEBI:49883"/>
        <label>2</label>
        <note>4Fe-4S-substrate</note>
    </ligand>
</feature>
<sequence>MNAAPPVLDQLGRPLRDLRISVMDRCNLRCPYCMPEEKFGPSYRFLPPAERLDFDEVTRLARLAVSLGVSKIRLTGGEPLLRPHLPQLVGRLAVLEGVRDLALTTNGVLLARQAKALRQAGLSRVTVSLDALDDGVFAAMSGHRGAAATVVAGLEAALEAGFPGGVKLNSVVRRGVNEGEVVKLARWGRDHGVPVRFIEYMDAGTRNGWNRAEVVPALEIKRLAEQLGPLEPLVPAYRGEVARRWRYKDGQGEIGLISSVTQPFCSGCTRMRLSSDGKLYGCLFATKGVDVRALLRAPTPATDEAIVAVLARFWGARTDRYSELRGQGRAQDPQTADGVAAPGRIEMNYIGG</sequence>
<keyword evidence="7 12" id="KW-0411">Iron-sulfur</keyword>
<dbReference type="Pfam" id="PF04055">
    <property type="entry name" value="Radical_SAM"/>
    <property type="match status" value="1"/>
</dbReference>
<dbReference type="GO" id="GO:0046872">
    <property type="term" value="F:metal ion binding"/>
    <property type="evidence" value="ECO:0007669"/>
    <property type="project" value="UniProtKB-KW"/>
</dbReference>
<organism evidence="14 15">
    <name type="scientific">Formicincola oecophyllae</name>
    <dbReference type="NCBI Taxonomy" id="2558361"/>
    <lineage>
        <taxon>Bacteria</taxon>
        <taxon>Pseudomonadati</taxon>
        <taxon>Pseudomonadota</taxon>
        <taxon>Alphaproteobacteria</taxon>
        <taxon>Acetobacterales</taxon>
        <taxon>Acetobacteraceae</taxon>
        <taxon>Formicincola</taxon>
    </lineage>
</organism>
<keyword evidence="3 12" id="KW-0949">S-adenosyl-L-methionine</keyword>
<dbReference type="GO" id="GO:0005525">
    <property type="term" value="F:GTP binding"/>
    <property type="evidence" value="ECO:0007669"/>
    <property type="project" value="UniProtKB-UniRule"/>
</dbReference>
<feature type="binding site" evidence="12">
    <location>
        <position position="268"/>
    </location>
    <ligand>
        <name>[4Fe-4S] cluster</name>
        <dbReference type="ChEBI" id="CHEBI:49883"/>
        <label>2</label>
        <note>4Fe-4S-substrate</note>
    </ligand>
</feature>
<feature type="binding site" evidence="12">
    <location>
        <position position="30"/>
    </location>
    <ligand>
        <name>[4Fe-4S] cluster</name>
        <dbReference type="ChEBI" id="CHEBI:49883"/>
        <label>1</label>
        <note>4Fe-4S-S-AdoMet</note>
    </ligand>
</feature>
<feature type="binding site" evidence="12">
    <location>
        <position position="265"/>
    </location>
    <ligand>
        <name>[4Fe-4S] cluster</name>
        <dbReference type="ChEBI" id="CHEBI:49883"/>
        <label>2</label>
        <note>4Fe-4S-substrate</note>
    </ligand>
</feature>
<dbReference type="Proteomes" id="UP000318709">
    <property type="component" value="Chromosome"/>
</dbReference>
<dbReference type="AlphaFoldDB" id="A0A4Y6UB30"/>
<dbReference type="SFLD" id="SFLDG01383">
    <property type="entry name" value="cyclic_pyranopterin_phosphate"/>
    <property type="match status" value="1"/>
</dbReference>
<evidence type="ECO:0000256" key="2">
    <source>
        <dbReference type="ARBA" id="ARBA00022485"/>
    </source>
</evidence>
<dbReference type="GO" id="GO:0061799">
    <property type="term" value="F:cyclic pyranopterin monophosphate synthase activity"/>
    <property type="evidence" value="ECO:0007669"/>
    <property type="project" value="TreeGrafter"/>
</dbReference>
<evidence type="ECO:0000256" key="6">
    <source>
        <dbReference type="ARBA" id="ARBA00023004"/>
    </source>
</evidence>
<dbReference type="SMART" id="SM00729">
    <property type="entry name" value="Elp3"/>
    <property type="match status" value="1"/>
</dbReference>
<dbReference type="InterPro" id="IPR000385">
    <property type="entry name" value="MoaA_NifB_PqqE_Fe-S-bd_CS"/>
</dbReference>
<feature type="binding site" evidence="12">
    <location>
        <position position="104"/>
    </location>
    <ligand>
        <name>GTP</name>
        <dbReference type="ChEBI" id="CHEBI:37565"/>
    </ligand>
</feature>
<keyword evidence="6 12" id="KW-0408">Iron</keyword>
<dbReference type="InterPro" id="IPR050105">
    <property type="entry name" value="MoCo_biosynth_MoaA/MoaC"/>
</dbReference>
<keyword evidence="5 12" id="KW-0547">Nucleotide-binding</keyword>
<accession>A0A4Y6UB30</accession>
<evidence type="ECO:0000256" key="5">
    <source>
        <dbReference type="ARBA" id="ARBA00022741"/>
    </source>
</evidence>
<evidence type="ECO:0000256" key="8">
    <source>
        <dbReference type="ARBA" id="ARBA00023134"/>
    </source>
</evidence>
<dbReference type="CDD" id="cd01335">
    <property type="entry name" value="Radical_SAM"/>
    <property type="match status" value="1"/>
</dbReference>
<evidence type="ECO:0000259" key="13">
    <source>
        <dbReference type="PROSITE" id="PS51918"/>
    </source>
</evidence>
<dbReference type="InterPro" id="IPR010505">
    <property type="entry name" value="MoaA_twitch"/>
</dbReference>
<evidence type="ECO:0000256" key="3">
    <source>
        <dbReference type="ARBA" id="ARBA00022691"/>
    </source>
</evidence>
<dbReference type="Gene3D" id="3.20.20.70">
    <property type="entry name" value="Aldolase class I"/>
    <property type="match status" value="1"/>
</dbReference>
<evidence type="ECO:0000256" key="11">
    <source>
        <dbReference type="ARBA" id="ARBA00048697"/>
    </source>
</evidence>
<dbReference type="InterPro" id="IPR013785">
    <property type="entry name" value="Aldolase_TIM"/>
</dbReference>
<dbReference type="InterPro" id="IPR006638">
    <property type="entry name" value="Elp3/MiaA/NifB-like_rSAM"/>
</dbReference>
<dbReference type="NCBIfam" id="TIGR02666">
    <property type="entry name" value="moaA"/>
    <property type="match status" value="1"/>
</dbReference>
<feature type="domain" description="Radical SAM core" evidence="13">
    <location>
        <begin position="10"/>
        <end position="230"/>
    </location>
</feature>
<dbReference type="RefSeq" id="WP_141443374.1">
    <property type="nucleotide sequence ID" value="NZ_CP038231.1"/>
</dbReference>
<dbReference type="HAMAP" id="MF_01225_B">
    <property type="entry name" value="MoaA_B"/>
    <property type="match status" value="1"/>
</dbReference>
<keyword evidence="2 12" id="KW-0004">4Fe-4S</keyword>
<dbReference type="OrthoDB" id="9763993at2"/>
<keyword evidence="8 12" id="KW-0342">GTP-binding</keyword>
<evidence type="ECO:0000256" key="7">
    <source>
        <dbReference type="ARBA" id="ARBA00023014"/>
    </source>
</evidence>
<feature type="binding site" evidence="12">
    <location>
        <position position="33"/>
    </location>
    <ligand>
        <name>[4Fe-4S] cluster</name>
        <dbReference type="ChEBI" id="CHEBI:49883"/>
        <label>1</label>
        <note>4Fe-4S-S-AdoMet</note>
    </ligand>
</feature>
<dbReference type="CDD" id="cd21117">
    <property type="entry name" value="Twitch_MoaA"/>
    <property type="match status" value="1"/>
</dbReference>
<feature type="binding site" evidence="12">
    <location>
        <begin position="270"/>
        <end position="272"/>
    </location>
    <ligand>
        <name>GTP</name>
        <dbReference type="ChEBI" id="CHEBI:37565"/>
    </ligand>
</feature>
<feature type="binding site" evidence="12">
    <location>
        <position position="77"/>
    </location>
    <ligand>
        <name>S-adenosyl-L-methionine</name>
        <dbReference type="ChEBI" id="CHEBI:59789"/>
    </ligand>
</feature>
<comment type="cofactor">
    <cofactor evidence="12">
        <name>[4Fe-4S] cluster</name>
        <dbReference type="ChEBI" id="CHEBI:49883"/>
    </cofactor>
    <text evidence="12">Binds 2 [4Fe-4S] clusters. Binds 1 [4Fe-4S] cluster coordinated with 3 cysteines and an exchangeable S-adenosyl-L-methionine and 1 [4Fe-4S] cluster coordinated with 3 cysteines and the GTP-derived substrate.</text>
</comment>
<evidence type="ECO:0000256" key="9">
    <source>
        <dbReference type="ARBA" id="ARBA00023150"/>
    </source>
</evidence>
<evidence type="ECO:0000313" key="15">
    <source>
        <dbReference type="Proteomes" id="UP000318709"/>
    </source>
</evidence>
<feature type="binding site" evidence="12">
    <location>
        <position position="26"/>
    </location>
    <ligand>
        <name>[4Fe-4S] cluster</name>
        <dbReference type="ChEBI" id="CHEBI:49883"/>
        <label>1</label>
        <note>4Fe-4S-S-AdoMet</note>
    </ligand>
</feature>